<sequence>MFSGMTKSRVIIVELVQCKKDVVKKLGHDFVEIDPPKVLFKADYFYPAFQDQYGTWLAADEEGEAHVISETPENVEEDPWFDMYFKKV</sequence>
<dbReference type="AlphaFoldDB" id="A0A1I4JAV8"/>
<dbReference type="EMBL" id="FOTY01000003">
    <property type="protein sequence ID" value="SFL63323.1"/>
    <property type="molecule type" value="Genomic_DNA"/>
</dbReference>
<gene>
    <name evidence="1" type="ORF">SAMN04488054_10339</name>
</gene>
<accession>A0A1I4JAV8</accession>
<dbReference type="STRING" id="266892.SAMN04488054_10339"/>
<organism evidence="1 2">
    <name type="scientific">Salibacterium qingdaonense</name>
    <dbReference type="NCBI Taxonomy" id="266892"/>
    <lineage>
        <taxon>Bacteria</taxon>
        <taxon>Bacillati</taxon>
        <taxon>Bacillota</taxon>
        <taxon>Bacilli</taxon>
        <taxon>Bacillales</taxon>
        <taxon>Bacillaceae</taxon>
    </lineage>
</organism>
<evidence type="ECO:0000313" key="1">
    <source>
        <dbReference type="EMBL" id="SFL63323.1"/>
    </source>
</evidence>
<name>A0A1I4JAV8_9BACI</name>
<dbReference type="Proteomes" id="UP000199668">
    <property type="component" value="Unassembled WGS sequence"/>
</dbReference>
<protein>
    <submittedName>
        <fullName evidence="1">Uncharacterized protein</fullName>
    </submittedName>
</protein>
<evidence type="ECO:0000313" key="2">
    <source>
        <dbReference type="Proteomes" id="UP000199668"/>
    </source>
</evidence>
<proteinExistence type="predicted"/>
<dbReference type="RefSeq" id="WP_090925613.1">
    <property type="nucleotide sequence ID" value="NZ_FOTY01000003.1"/>
</dbReference>
<reference evidence="1 2" key="1">
    <citation type="submission" date="2016-10" db="EMBL/GenBank/DDBJ databases">
        <authorList>
            <person name="de Groot N.N."/>
        </authorList>
    </citation>
    <scope>NUCLEOTIDE SEQUENCE [LARGE SCALE GENOMIC DNA]</scope>
    <source>
        <strain evidence="1 2">CGMCC 1.6134</strain>
    </source>
</reference>
<keyword evidence="2" id="KW-1185">Reference proteome</keyword>
<dbReference type="OrthoDB" id="2679643at2"/>